<keyword evidence="4" id="KW-1185">Reference proteome</keyword>
<proteinExistence type="predicted"/>
<feature type="signal peptide" evidence="2">
    <location>
        <begin position="1"/>
        <end position="16"/>
    </location>
</feature>
<organism evidence="3 4">
    <name type="scientific">Pleomassaria siparia CBS 279.74</name>
    <dbReference type="NCBI Taxonomy" id="1314801"/>
    <lineage>
        <taxon>Eukaryota</taxon>
        <taxon>Fungi</taxon>
        <taxon>Dikarya</taxon>
        <taxon>Ascomycota</taxon>
        <taxon>Pezizomycotina</taxon>
        <taxon>Dothideomycetes</taxon>
        <taxon>Pleosporomycetidae</taxon>
        <taxon>Pleosporales</taxon>
        <taxon>Pleomassariaceae</taxon>
        <taxon>Pleomassaria</taxon>
    </lineage>
</organism>
<dbReference type="Proteomes" id="UP000799428">
    <property type="component" value="Unassembled WGS sequence"/>
</dbReference>
<gene>
    <name evidence="3" type="ORF">K504DRAFT_497307</name>
</gene>
<evidence type="ECO:0000256" key="1">
    <source>
        <dbReference type="SAM" id="MobiDB-lite"/>
    </source>
</evidence>
<evidence type="ECO:0000313" key="3">
    <source>
        <dbReference type="EMBL" id="KAF2715434.1"/>
    </source>
</evidence>
<sequence length="130" mass="14065">MAVTVAVAVAVAVAIAVTVRQHQDQQQRYQLGHPSEDEMGARDRRRRSTTAVFVLGKLHKGKLGASSPNHCAYAAHQNIGTDDKQRAMHGELATHQQPLCDYIVPLCHCATAPTVSTVSVQGRERGNNSL</sequence>
<protein>
    <recommendedName>
        <fullName evidence="5">Secreted protein</fullName>
    </recommendedName>
</protein>
<name>A0A6G1KRF1_9PLEO</name>
<evidence type="ECO:0008006" key="5">
    <source>
        <dbReference type="Google" id="ProtNLM"/>
    </source>
</evidence>
<dbReference type="EMBL" id="MU005764">
    <property type="protein sequence ID" value="KAF2715434.1"/>
    <property type="molecule type" value="Genomic_DNA"/>
</dbReference>
<evidence type="ECO:0000256" key="2">
    <source>
        <dbReference type="SAM" id="SignalP"/>
    </source>
</evidence>
<accession>A0A6G1KRF1</accession>
<reference evidence="3" key="1">
    <citation type="journal article" date="2020" name="Stud. Mycol.">
        <title>101 Dothideomycetes genomes: a test case for predicting lifestyles and emergence of pathogens.</title>
        <authorList>
            <person name="Haridas S."/>
            <person name="Albert R."/>
            <person name="Binder M."/>
            <person name="Bloem J."/>
            <person name="Labutti K."/>
            <person name="Salamov A."/>
            <person name="Andreopoulos B."/>
            <person name="Baker S."/>
            <person name="Barry K."/>
            <person name="Bills G."/>
            <person name="Bluhm B."/>
            <person name="Cannon C."/>
            <person name="Castanera R."/>
            <person name="Culley D."/>
            <person name="Daum C."/>
            <person name="Ezra D."/>
            <person name="Gonzalez J."/>
            <person name="Henrissat B."/>
            <person name="Kuo A."/>
            <person name="Liang C."/>
            <person name="Lipzen A."/>
            <person name="Lutzoni F."/>
            <person name="Magnuson J."/>
            <person name="Mondo S."/>
            <person name="Nolan M."/>
            <person name="Ohm R."/>
            <person name="Pangilinan J."/>
            <person name="Park H.-J."/>
            <person name="Ramirez L."/>
            <person name="Alfaro M."/>
            <person name="Sun H."/>
            <person name="Tritt A."/>
            <person name="Yoshinaga Y."/>
            <person name="Zwiers L.-H."/>
            <person name="Turgeon B."/>
            <person name="Goodwin S."/>
            <person name="Spatafora J."/>
            <person name="Crous P."/>
            <person name="Grigoriev I."/>
        </authorList>
    </citation>
    <scope>NUCLEOTIDE SEQUENCE</scope>
    <source>
        <strain evidence="3">CBS 279.74</strain>
    </source>
</reference>
<feature type="chain" id="PRO_5026174575" description="Secreted protein" evidence="2">
    <location>
        <begin position="17"/>
        <end position="130"/>
    </location>
</feature>
<evidence type="ECO:0000313" key="4">
    <source>
        <dbReference type="Proteomes" id="UP000799428"/>
    </source>
</evidence>
<feature type="region of interest" description="Disordered" evidence="1">
    <location>
        <begin position="24"/>
        <end position="46"/>
    </location>
</feature>
<keyword evidence="2" id="KW-0732">Signal</keyword>
<dbReference type="AlphaFoldDB" id="A0A6G1KRF1"/>